<keyword evidence="2" id="KW-1133">Transmembrane helix</keyword>
<evidence type="ECO:0000313" key="3">
    <source>
        <dbReference type="EMBL" id="GHP05912.1"/>
    </source>
</evidence>
<evidence type="ECO:0000313" key="4">
    <source>
        <dbReference type="Proteomes" id="UP000660262"/>
    </source>
</evidence>
<keyword evidence="2" id="KW-0472">Membrane</keyword>
<reference evidence="3" key="1">
    <citation type="submission" date="2020-10" db="EMBL/GenBank/DDBJ databases">
        <title>Unveiling of a novel bifunctional photoreceptor, Dualchrome1, isolated from a cosmopolitan green alga.</title>
        <authorList>
            <person name="Suzuki S."/>
            <person name="Kawachi M."/>
        </authorList>
    </citation>
    <scope>NUCLEOTIDE SEQUENCE</scope>
    <source>
        <strain evidence="3">NIES 2893</strain>
    </source>
</reference>
<proteinExistence type="predicted"/>
<feature type="region of interest" description="Disordered" evidence="1">
    <location>
        <begin position="158"/>
        <end position="203"/>
    </location>
</feature>
<sequence length="203" mass="21334">MKDVEAQGDIKSQVSDLKTALMLANYQNAEAPPEPQGVAAIVKRELKQRWWLWLAVGFIACTLLALSGMSGHMYKGISDPGMPELAVQQENGAACKESCDSQAQLQGENSVASGSALAADAVNTGSDIVEVSALKLSVAPAFNLDACLKECLDSSKREVKEEHDEAAAAGAEEKAAEESGDPVESAEPEVVPDSEDTQAAEDV</sequence>
<accession>A0A830HGM8</accession>
<feature type="transmembrane region" description="Helical" evidence="2">
    <location>
        <begin position="50"/>
        <end position="69"/>
    </location>
</feature>
<feature type="compositionally biased region" description="Basic and acidic residues" evidence="1">
    <location>
        <begin position="158"/>
        <end position="177"/>
    </location>
</feature>
<name>A0A830HGM8_9CHLO</name>
<keyword evidence="4" id="KW-1185">Reference proteome</keyword>
<dbReference type="Proteomes" id="UP000660262">
    <property type="component" value="Unassembled WGS sequence"/>
</dbReference>
<evidence type="ECO:0000256" key="2">
    <source>
        <dbReference type="SAM" id="Phobius"/>
    </source>
</evidence>
<feature type="compositionally biased region" description="Acidic residues" evidence="1">
    <location>
        <begin position="178"/>
        <end position="203"/>
    </location>
</feature>
<evidence type="ECO:0000256" key="1">
    <source>
        <dbReference type="SAM" id="MobiDB-lite"/>
    </source>
</evidence>
<keyword evidence="2" id="KW-0812">Transmembrane</keyword>
<dbReference type="EMBL" id="BNJQ01000011">
    <property type="protein sequence ID" value="GHP05912.1"/>
    <property type="molecule type" value="Genomic_DNA"/>
</dbReference>
<organism evidence="3 4">
    <name type="scientific">Pycnococcus provasolii</name>
    <dbReference type="NCBI Taxonomy" id="41880"/>
    <lineage>
        <taxon>Eukaryota</taxon>
        <taxon>Viridiplantae</taxon>
        <taxon>Chlorophyta</taxon>
        <taxon>Pseudoscourfieldiophyceae</taxon>
        <taxon>Pseudoscourfieldiales</taxon>
        <taxon>Pycnococcaceae</taxon>
        <taxon>Pycnococcus</taxon>
    </lineage>
</organism>
<protein>
    <submittedName>
        <fullName evidence="3">Uncharacterized protein</fullName>
    </submittedName>
</protein>
<comment type="caution">
    <text evidence="3">The sequence shown here is derived from an EMBL/GenBank/DDBJ whole genome shotgun (WGS) entry which is preliminary data.</text>
</comment>
<dbReference type="AlphaFoldDB" id="A0A830HGM8"/>
<gene>
    <name evidence="3" type="ORF">PPROV_000465900</name>
</gene>